<protein>
    <submittedName>
        <fullName evidence="5">Transcriptional regulator, AraC family</fullName>
    </submittedName>
</protein>
<dbReference type="Proteomes" id="UP000064967">
    <property type="component" value="Chromosome"/>
</dbReference>
<dbReference type="CDD" id="cd03138">
    <property type="entry name" value="GATase1_AraC_2"/>
    <property type="match status" value="1"/>
</dbReference>
<evidence type="ECO:0000259" key="4">
    <source>
        <dbReference type="PROSITE" id="PS01124"/>
    </source>
</evidence>
<evidence type="ECO:0000313" key="5">
    <source>
        <dbReference type="EMBL" id="AKV01590.1"/>
    </source>
</evidence>
<gene>
    <name evidence="5" type="ORF">AKJ09_08253</name>
</gene>
<evidence type="ECO:0000256" key="2">
    <source>
        <dbReference type="ARBA" id="ARBA00023125"/>
    </source>
</evidence>
<dbReference type="PROSITE" id="PS00041">
    <property type="entry name" value="HTH_ARAC_FAMILY_1"/>
    <property type="match status" value="1"/>
</dbReference>
<dbReference type="EMBL" id="CP012333">
    <property type="protein sequence ID" value="AKV01590.1"/>
    <property type="molecule type" value="Genomic_DNA"/>
</dbReference>
<dbReference type="Gene3D" id="1.10.10.60">
    <property type="entry name" value="Homeodomain-like"/>
    <property type="match status" value="1"/>
</dbReference>
<keyword evidence="1" id="KW-0805">Transcription regulation</keyword>
<dbReference type="InterPro" id="IPR050204">
    <property type="entry name" value="AraC_XylS_family_regulators"/>
</dbReference>
<dbReference type="SUPFAM" id="SSF46689">
    <property type="entry name" value="Homeodomain-like"/>
    <property type="match status" value="2"/>
</dbReference>
<dbReference type="InterPro" id="IPR018060">
    <property type="entry name" value="HTH_AraC"/>
</dbReference>
<name>A0A0K1Q858_9BACT</name>
<accession>A0A0K1Q858</accession>
<feature type="domain" description="HTH araC/xylS-type" evidence="4">
    <location>
        <begin position="232"/>
        <end position="330"/>
    </location>
</feature>
<keyword evidence="2" id="KW-0238">DNA-binding</keyword>
<dbReference type="PATRIC" id="fig|1391654.3.peg.8362"/>
<dbReference type="GO" id="GO:0043565">
    <property type="term" value="F:sequence-specific DNA binding"/>
    <property type="evidence" value="ECO:0007669"/>
    <property type="project" value="InterPro"/>
</dbReference>
<dbReference type="InterPro" id="IPR029062">
    <property type="entry name" value="Class_I_gatase-like"/>
</dbReference>
<evidence type="ECO:0000256" key="1">
    <source>
        <dbReference type="ARBA" id="ARBA00023015"/>
    </source>
</evidence>
<evidence type="ECO:0000313" key="6">
    <source>
        <dbReference type="Proteomes" id="UP000064967"/>
    </source>
</evidence>
<dbReference type="Pfam" id="PF12833">
    <property type="entry name" value="HTH_18"/>
    <property type="match status" value="1"/>
</dbReference>
<reference evidence="5 6" key="1">
    <citation type="submission" date="2015-08" db="EMBL/GenBank/DDBJ databases">
        <authorList>
            <person name="Babu N.S."/>
            <person name="Beckwith C.J."/>
            <person name="Beseler K.G."/>
            <person name="Brison A."/>
            <person name="Carone J.V."/>
            <person name="Caskin T.P."/>
            <person name="Diamond M."/>
            <person name="Durham M.E."/>
            <person name="Foxe J.M."/>
            <person name="Go M."/>
            <person name="Henderson B.A."/>
            <person name="Jones I.B."/>
            <person name="McGettigan J.A."/>
            <person name="Micheletti S.J."/>
            <person name="Nasrallah M.E."/>
            <person name="Ortiz D."/>
            <person name="Piller C.R."/>
            <person name="Privatt S.R."/>
            <person name="Schneider S.L."/>
            <person name="Sharp S."/>
            <person name="Smith T.C."/>
            <person name="Stanton J.D."/>
            <person name="Ullery H.E."/>
            <person name="Wilson R.J."/>
            <person name="Serrano M.G."/>
            <person name="Buck G."/>
            <person name="Lee V."/>
            <person name="Wang Y."/>
            <person name="Carvalho R."/>
            <person name="Voegtly L."/>
            <person name="Shi R."/>
            <person name="Duckworth R."/>
            <person name="Johnson A."/>
            <person name="Loviza R."/>
            <person name="Walstead R."/>
            <person name="Shah Z."/>
            <person name="Kiflezghi M."/>
            <person name="Wade K."/>
            <person name="Ball S.L."/>
            <person name="Bradley K.W."/>
            <person name="Asai D.J."/>
            <person name="Bowman C.A."/>
            <person name="Russell D.A."/>
            <person name="Pope W.H."/>
            <person name="Jacobs-Sera D."/>
            <person name="Hendrix R.W."/>
            <person name="Hatfull G.F."/>
        </authorList>
    </citation>
    <scope>NUCLEOTIDE SEQUENCE [LARGE SCALE GENOMIC DNA]</scope>
    <source>
        <strain evidence="5 6">DSM 27648</strain>
    </source>
</reference>
<dbReference type="PANTHER" id="PTHR46796:SF13">
    <property type="entry name" value="HTH-TYPE TRANSCRIPTIONAL ACTIVATOR RHAS"/>
    <property type="match status" value="1"/>
</dbReference>
<dbReference type="PROSITE" id="PS01124">
    <property type="entry name" value="HTH_ARAC_FAMILY_2"/>
    <property type="match status" value="1"/>
</dbReference>
<keyword evidence="3" id="KW-0804">Transcription</keyword>
<keyword evidence="6" id="KW-1185">Reference proteome</keyword>
<dbReference type="AlphaFoldDB" id="A0A0K1Q858"/>
<proteinExistence type="predicted"/>
<sequence>MSATMSPPVGVDVLLTERCFTSTVATTLDVLATANTLARALGAPNDLFEPRVLSVDGNAVRSTSGIVFPVEGAAREGRGSVVVVCGPGMADVRQITEYVSNTANRELLDVVVVARGRGALISASCSSTFMLAEAGILDGLRATTSWWLGPAFRARYPAVTLVEDEMLIDVGTVLTAGAALAHTDLMIHVLRRHAGPSLAEACARYLTVDDTRRSQNNFRIVEHLALVDSEVAMAERKIRENPAKPPSLAALARLSGLTPRTLSRRFVAATGMSPKRFLRRVRLELAAHLLRSSNDPIDAVAARVGYDDERAFRRAFTRELGSSPSRYRKTPTSPPNES</sequence>
<dbReference type="GO" id="GO:0003700">
    <property type="term" value="F:DNA-binding transcription factor activity"/>
    <property type="evidence" value="ECO:0007669"/>
    <property type="project" value="InterPro"/>
</dbReference>
<dbReference type="KEGG" id="llu:AKJ09_08253"/>
<evidence type="ECO:0000256" key="3">
    <source>
        <dbReference type="ARBA" id="ARBA00023163"/>
    </source>
</evidence>
<dbReference type="Gene3D" id="3.40.50.880">
    <property type="match status" value="1"/>
</dbReference>
<dbReference type="InterPro" id="IPR018062">
    <property type="entry name" value="HTH_AraC-typ_CS"/>
</dbReference>
<organism evidence="5 6">
    <name type="scientific">Labilithrix luteola</name>
    <dbReference type="NCBI Taxonomy" id="1391654"/>
    <lineage>
        <taxon>Bacteria</taxon>
        <taxon>Pseudomonadati</taxon>
        <taxon>Myxococcota</taxon>
        <taxon>Polyangia</taxon>
        <taxon>Polyangiales</taxon>
        <taxon>Labilitrichaceae</taxon>
        <taxon>Labilithrix</taxon>
    </lineage>
</organism>
<dbReference type="STRING" id="1391654.AKJ09_08253"/>
<dbReference type="SMART" id="SM00342">
    <property type="entry name" value="HTH_ARAC"/>
    <property type="match status" value="1"/>
</dbReference>
<dbReference type="SUPFAM" id="SSF52317">
    <property type="entry name" value="Class I glutamine amidotransferase-like"/>
    <property type="match status" value="1"/>
</dbReference>
<dbReference type="InterPro" id="IPR009057">
    <property type="entry name" value="Homeodomain-like_sf"/>
</dbReference>
<dbReference type="PANTHER" id="PTHR46796">
    <property type="entry name" value="HTH-TYPE TRANSCRIPTIONAL ACTIVATOR RHAS-RELATED"/>
    <property type="match status" value="1"/>
</dbReference>